<evidence type="ECO:0000313" key="2">
    <source>
        <dbReference type="Proteomes" id="UP000831787"/>
    </source>
</evidence>
<dbReference type="EMBL" id="CP095073">
    <property type="protein sequence ID" value="UOQ42881.1"/>
    <property type="molecule type" value="Genomic_DNA"/>
</dbReference>
<organism evidence="1 2">
    <name type="scientific">Halobacillus salinarum</name>
    <dbReference type="NCBI Taxonomy" id="2932257"/>
    <lineage>
        <taxon>Bacteria</taxon>
        <taxon>Bacillati</taxon>
        <taxon>Bacillota</taxon>
        <taxon>Bacilli</taxon>
        <taxon>Bacillales</taxon>
        <taxon>Bacillaceae</taxon>
        <taxon>Halobacillus</taxon>
    </lineage>
</organism>
<keyword evidence="2" id="KW-1185">Reference proteome</keyword>
<reference evidence="1 2" key="1">
    <citation type="submission" date="2022-04" db="EMBL/GenBank/DDBJ databases">
        <title>Halobacillus sp. isolated from saltern.</title>
        <authorList>
            <person name="Won M."/>
            <person name="Lee C.-M."/>
            <person name="Woen H.-Y."/>
            <person name="Kwon S.-W."/>
        </authorList>
    </citation>
    <scope>NUCLEOTIDE SEQUENCE [LARGE SCALE GENOMIC DNA]</scope>
    <source>
        <strain evidence="1 2">SSBR10-3</strain>
    </source>
</reference>
<dbReference type="SUPFAM" id="SSF54593">
    <property type="entry name" value="Glyoxalase/Bleomycin resistance protein/Dihydroxybiphenyl dioxygenase"/>
    <property type="match status" value="1"/>
</dbReference>
<dbReference type="RefSeq" id="WP_244708241.1">
    <property type="nucleotide sequence ID" value="NZ_CP095073.1"/>
</dbReference>
<sequence>MIFEMTNQIRVPDMKAGRKWYETLLQAEPDFIPHEGIAEWEIVPGSWLQLSEGTPCEGSGPLRLGVTNIEGERNKVISELNVSPFEIYSRKEVPVKWGTFQDPWGNQLGFFEYVIKTDEAERMQSILRK</sequence>
<name>A0ABY4ELB3_9BACI</name>
<evidence type="ECO:0000313" key="1">
    <source>
        <dbReference type="EMBL" id="UOQ42881.1"/>
    </source>
</evidence>
<dbReference type="CDD" id="cd06587">
    <property type="entry name" value="VOC"/>
    <property type="match status" value="1"/>
</dbReference>
<dbReference type="InterPro" id="IPR029068">
    <property type="entry name" value="Glyas_Bleomycin-R_OHBP_Dase"/>
</dbReference>
<gene>
    <name evidence="1" type="ORF">MUN89_13010</name>
</gene>
<dbReference type="Proteomes" id="UP000831787">
    <property type="component" value="Chromosome"/>
</dbReference>
<proteinExistence type="predicted"/>
<protein>
    <submittedName>
        <fullName evidence="1">VOC family protein</fullName>
    </submittedName>
</protein>
<accession>A0ABY4ELB3</accession>
<dbReference type="Gene3D" id="3.10.180.10">
    <property type="entry name" value="2,3-Dihydroxybiphenyl 1,2-Dioxygenase, domain 1"/>
    <property type="match status" value="1"/>
</dbReference>